<dbReference type="EMBL" id="JAPDVD010000001">
    <property type="protein sequence ID" value="MCW4137094.1"/>
    <property type="molecule type" value="Genomic_DNA"/>
</dbReference>
<comment type="caution">
    <text evidence="1">The sequence shown here is derived from an EMBL/GenBank/DDBJ whole genome shotgun (WGS) entry which is preliminary data.</text>
</comment>
<evidence type="ECO:0000313" key="6">
    <source>
        <dbReference type="Proteomes" id="UP000285776"/>
    </source>
</evidence>
<evidence type="ECO:0000313" key="10">
    <source>
        <dbReference type="Proteomes" id="UP001208620"/>
    </source>
</evidence>
<name>A0A174XCU8_9BACT</name>
<dbReference type="EMBL" id="QRVN01000004">
    <property type="protein sequence ID" value="RGS48277.1"/>
    <property type="molecule type" value="Genomic_DNA"/>
</dbReference>
<sequence>MEINNTQHKFFLCNKKYDEYEYMMYRKQTEIIVTIFYEGILRGTQYGNHPRTKYALKIHSIIEDLMNKDWSKVNETLK</sequence>
<gene>
    <name evidence="5" type="ORF">DWV53_10810</name>
    <name evidence="4" type="ORF">DWX90_03595</name>
    <name evidence="3" type="ORF">F7D42_08070</name>
    <name evidence="2" type="ORF">F7D62_00375</name>
    <name evidence="1" type="ORF">ONT01_04735</name>
</gene>
<evidence type="ECO:0000313" key="5">
    <source>
        <dbReference type="EMBL" id="RGW77565.1"/>
    </source>
</evidence>
<reference evidence="1" key="3">
    <citation type="submission" date="2022-11" db="EMBL/GenBank/DDBJ databases">
        <title>Genomic repertoires linked with pathogenic potency of arthritogenic Prevotella copri isolated from the gut of rheumatoid arthritis patients.</title>
        <authorList>
            <person name="Nii T."/>
            <person name="Maeda Y."/>
            <person name="Motooka D."/>
            <person name="Naito M."/>
            <person name="Matsumoto Y."/>
            <person name="Ogawa T."/>
            <person name="Oguro-Igashira E."/>
            <person name="Kishikawa T."/>
            <person name="Yamashita M."/>
            <person name="Koizumi S."/>
            <person name="Kurakawa T."/>
            <person name="Okumura R."/>
            <person name="Kayama H."/>
            <person name="Murakami M."/>
            <person name="Sakaguchi T."/>
            <person name="Das B."/>
            <person name="Nakamura S."/>
            <person name="Okada Y."/>
            <person name="Kumanogoh A."/>
            <person name="Takeda K."/>
        </authorList>
    </citation>
    <scope>NUCLEOTIDE SEQUENCE</scope>
    <source>
        <strain evidence="1">H105_2-2</strain>
    </source>
</reference>
<dbReference type="AlphaFoldDB" id="A0A174XCU8"/>
<reference evidence="2" key="4">
    <citation type="submission" date="2023-10" db="EMBL/GenBank/DDBJ databases">
        <title>Distinct polysaccharide growth profiles of human intestinal Prevotella copri isolates.</title>
        <authorList>
            <person name="Fehlner-Peach H."/>
            <person name="Magnabosco C."/>
            <person name="Raghavan V."/>
            <person name="Scher J.U."/>
            <person name="Tett A."/>
            <person name="Cox L.M."/>
            <person name="Gottsegen C."/>
            <person name="Watters A."/>
            <person name="Wiltshire- Gordon J.D."/>
            <person name="Segata N."/>
            <person name="Bonneau R."/>
            <person name="Littman D.R."/>
        </authorList>
    </citation>
    <scope>NUCLEOTIDE SEQUENCE</scope>
    <source>
        <strain evidence="2">IAK279</strain>
    </source>
</reference>
<evidence type="ECO:0000313" key="8">
    <source>
        <dbReference type="Proteomes" id="UP000358159"/>
    </source>
</evidence>
<evidence type="ECO:0000313" key="1">
    <source>
        <dbReference type="EMBL" id="MCW4137094.1"/>
    </source>
</evidence>
<evidence type="ECO:0000313" key="2">
    <source>
        <dbReference type="EMBL" id="MQO02595.1"/>
    </source>
</evidence>
<dbReference type="Proteomes" id="UP000390763">
    <property type="component" value="Unassembled WGS sequence"/>
</dbReference>
<reference evidence="6 7" key="1">
    <citation type="submission" date="2018-08" db="EMBL/GenBank/DDBJ databases">
        <title>A genome reference for cultivated species of the human gut microbiota.</title>
        <authorList>
            <person name="Zou Y."/>
            <person name="Xue W."/>
            <person name="Luo G."/>
        </authorList>
    </citation>
    <scope>NUCLEOTIDE SEQUENCE [LARGE SCALE GENOMIC DNA]</scope>
    <source>
        <strain evidence="5 6">AF10-17</strain>
        <strain evidence="4 7">AF22-1</strain>
    </source>
</reference>
<evidence type="ECO:0000313" key="7">
    <source>
        <dbReference type="Proteomes" id="UP000286113"/>
    </source>
</evidence>
<evidence type="ECO:0000313" key="3">
    <source>
        <dbReference type="EMBL" id="MQO55662.1"/>
    </source>
</evidence>
<dbReference type="EMBL" id="VZBT01000004">
    <property type="protein sequence ID" value="MQO02595.1"/>
    <property type="molecule type" value="Genomic_DNA"/>
</dbReference>
<proteinExistence type="predicted"/>
<dbReference type="EMBL" id="QSAV01000035">
    <property type="protein sequence ID" value="RGW77565.1"/>
    <property type="molecule type" value="Genomic_DNA"/>
</dbReference>
<evidence type="ECO:0000313" key="4">
    <source>
        <dbReference type="EMBL" id="RGS48277.1"/>
    </source>
</evidence>
<dbReference type="Proteomes" id="UP001208620">
    <property type="component" value="Unassembled WGS sequence"/>
</dbReference>
<dbReference type="EMBL" id="VZAZ01000039">
    <property type="protein sequence ID" value="MQO55662.1"/>
    <property type="molecule type" value="Genomic_DNA"/>
</dbReference>
<accession>A0A174XCU8</accession>
<evidence type="ECO:0000313" key="9">
    <source>
        <dbReference type="Proteomes" id="UP000390763"/>
    </source>
</evidence>
<dbReference type="Proteomes" id="UP000285776">
    <property type="component" value="Unassembled WGS sequence"/>
</dbReference>
<reference evidence="8 9" key="2">
    <citation type="submission" date="2019-09" db="EMBL/GenBank/DDBJ databases">
        <title>Distinct polysaccharide growth profiles of human intestinal Prevotella copri isolates.</title>
        <authorList>
            <person name="Fehlner-Peach H."/>
            <person name="Magnabosco C."/>
            <person name="Raghavan V."/>
            <person name="Scher J.U."/>
            <person name="Tett A."/>
            <person name="Cox L.M."/>
            <person name="Gottsegen C."/>
            <person name="Watters A."/>
            <person name="Wiltshire- Gordon J.D."/>
            <person name="Segata N."/>
            <person name="Bonneau R."/>
            <person name="Littman D.R."/>
        </authorList>
    </citation>
    <scope>NUCLEOTIDE SEQUENCE [LARGE SCALE GENOMIC DNA]</scope>
    <source>
        <strain evidence="3 8">BVe41219</strain>
        <strain evidence="9">iAK279</strain>
    </source>
</reference>
<dbReference type="Proteomes" id="UP000286113">
    <property type="component" value="Unassembled WGS sequence"/>
</dbReference>
<dbReference type="Proteomes" id="UP000358159">
    <property type="component" value="Unassembled WGS sequence"/>
</dbReference>
<organism evidence="1 10">
    <name type="scientific">Segatella copri</name>
    <dbReference type="NCBI Taxonomy" id="165179"/>
    <lineage>
        <taxon>Bacteria</taxon>
        <taxon>Pseudomonadati</taxon>
        <taxon>Bacteroidota</taxon>
        <taxon>Bacteroidia</taxon>
        <taxon>Bacteroidales</taxon>
        <taxon>Prevotellaceae</taxon>
        <taxon>Segatella</taxon>
    </lineage>
</organism>
<protein>
    <submittedName>
        <fullName evidence="1">Uncharacterized protein</fullName>
    </submittedName>
</protein>
<dbReference type="RefSeq" id="WP_118153691.1">
    <property type="nucleotide sequence ID" value="NZ_CP156891.1"/>
</dbReference>